<organism evidence="5 6">
    <name type="scientific">Actinospica durhamensis</name>
    <dbReference type="NCBI Taxonomy" id="1508375"/>
    <lineage>
        <taxon>Bacteria</taxon>
        <taxon>Bacillati</taxon>
        <taxon>Actinomycetota</taxon>
        <taxon>Actinomycetes</taxon>
        <taxon>Catenulisporales</taxon>
        <taxon>Actinospicaceae</taxon>
        <taxon>Actinospica</taxon>
    </lineage>
</organism>
<gene>
    <name evidence="5" type="ORF">KDL01_26985</name>
</gene>
<dbReference type="GO" id="GO:0003700">
    <property type="term" value="F:DNA-binding transcription factor activity"/>
    <property type="evidence" value="ECO:0007669"/>
    <property type="project" value="InterPro"/>
</dbReference>
<dbReference type="RefSeq" id="WP_212531424.1">
    <property type="nucleotide sequence ID" value="NZ_JAGSOG010000172.1"/>
</dbReference>
<evidence type="ECO:0000256" key="2">
    <source>
        <dbReference type="ARBA" id="ARBA00023125"/>
    </source>
</evidence>
<dbReference type="PROSITE" id="PS51000">
    <property type="entry name" value="HTH_DEOR_2"/>
    <property type="match status" value="1"/>
</dbReference>
<keyword evidence="3" id="KW-0804">Transcription</keyword>
<evidence type="ECO:0000313" key="6">
    <source>
        <dbReference type="Proteomes" id="UP000675781"/>
    </source>
</evidence>
<dbReference type="Gene3D" id="3.40.50.2300">
    <property type="match status" value="2"/>
</dbReference>
<name>A0A941ISY6_9ACTN</name>
<dbReference type="GO" id="GO:0000976">
    <property type="term" value="F:transcription cis-regulatory region binding"/>
    <property type="evidence" value="ECO:0007669"/>
    <property type="project" value="TreeGrafter"/>
</dbReference>
<dbReference type="SUPFAM" id="SSF46785">
    <property type="entry name" value="Winged helix' DNA-binding domain"/>
    <property type="match status" value="1"/>
</dbReference>
<dbReference type="Pfam" id="PF08220">
    <property type="entry name" value="HTH_DeoR"/>
    <property type="match status" value="1"/>
</dbReference>
<dbReference type="Gene3D" id="1.10.10.10">
    <property type="entry name" value="Winged helix-like DNA-binding domain superfamily/Winged helix DNA-binding domain"/>
    <property type="match status" value="1"/>
</dbReference>
<dbReference type="EMBL" id="JAGSOG010000172">
    <property type="protein sequence ID" value="MBR7836952.1"/>
    <property type="molecule type" value="Genomic_DNA"/>
</dbReference>
<dbReference type="InterPro" id="IPR028082">
    <property type="entry name" value="Peripla_BP_I"/>
</dbReference>
<evidence type="ECO:0000256" key="3">
    <source>
        <dbReference type="ARBA" id="ARBA00023163"/>
    </source>
</evidence>
<keyword evidence="2 5" id="KW-0238">DNA-binding</keyword>
<dbReference type="InterPro" id="IPR036388">
    <property type="entry name" value="WH-like_DNA-bd_sf"/>
</dbReference>
<keyword evidence="1" id="KW-0805">Transcription regulation</keyword>
<dbReference type="AlphaFoldDB" id="A0A941ISY6"/>
<keyword evidence="6" id="KW-1185">Reference proteome</keyword>
<comment type="caution">
    <text evidence="5">The sequence shown here is derived from an EMBL/GenBank/DDBJ whole genome shotgun (WGS) entry which is preliminary data.</text>
</comment>
<evidence type="ECO:0000256" key="1">
    <source>
        <dbReference type="ARBA" id="ARBA00023015"/>
    </source>
</evidence>
<dbReference type="InterPro" id="IPR018356">
    <property type="entry name" value="Tscrpt_reg_HTH_DeoR_CS"/>
</dbReference>
<reference evidence="5" key="1">
    <citation type="submission" date="2021-04" db="EMBL/GenBank/DDBJ databases">
        <title>Genome based classification of Actinospica acidithermotolerans sp. nov., an actinobacterium isolated from an Indonesian hot spring.</title>
        <authorList>
            <person name="Kusuma A.B."/>
            <person name="Putra K.E."/>
            <person name="Nafisah S."/>
            <person name="Loh J."/>
            <person name="Nouioui I."/>
            <person name="Goodfellow M."/>
        </authorList>
    </citation>
    <scope>NUCLEOTIDE SEQUENCE</scope>
    <source>
        <strain evidence="5">CSCA 57</strain>
    </source>
</reference>
<dbReference type="PRINTS" id="PR00037">
    <property type="entry name" value="HTHLACR"/>
</dbReference>
<sequence>MRESASDRQDRIVSLVRAQGRVQLPDLAEHLGVSLMTVRRDVDALDQAGRLRRKHGYVLPPASASEAAASPGIELAGQVPEGRGLTLGLVVPSAERYYPDVIKGVRAVAAAAGARLVLGLTLYQPEQDAVQIERLLDAGIDGLIIAPIWETGTARGAEAERVLDLGLPTVLLERRASVGTAADDLDRVCTDHAHGAAVAVRHLASLGHEQILFAAPPSPTTPGLARGYREVRETLSLPEPVVGPIEFGGDTSDPVVQQDLLTGTLAAIEAGITALVVHDDTHAMLLSQMLLARGVKIPGDVSMIAYDDEVAALADIPLTAVVPPKREVGDQAGRLLLERLAARRGAGPSSSSPRHIDLLPTLRVRESCGARVA</sequence>
<feature type="domain" description="HTH deoR-type" evidence="4">
    <location>
        <begin position="5"/>
        <end position="60"/>
    </location>
</feature>
<dbReference type="InterPro" id="IPR001034">
    <property type="entry name" value="DeoR_HTH"/>
</dbReference>
<proteinExistence type="predicted"/>
<evidence type="ECO:0000259" key="4">
    <source>
        <dbReference type="PROSITE" id="PS51000"/>
    </source>
</evidence>
<dbReference type="SUPFAM" id="SSF53822">
    <property type="entry name" value="Periplasmic binding protein-like I"/>
    <property type="match status" value="1"/>
</dbReference>
<dbReference type="PANTHER" id="PTHR30146">
    <property type="entry name" value="LACI-RELATED TRANSCRIPTIONAL REPRESSOR"/>
    <property type="match status" value="1"/>
</dbReference>
<evidence type="ECO:0000313" key="5">
    <source>
        <dbReference type="EMBL" id="MBR7836952.1"/>
    </source>
</evidence>
<dbReference type="SMART" id="SM00420">
    <property type="entry name" value="HTH_DEOR"/>
    <property type="match status" value="1"/>
</dbReference>
<dbReference type="InterPro" id="IPR036390">
    <property type="entry name" value="WH_DNA-bd_sf"/>
</dbReference>
<accession>A0A941ISY6</accession>
<protein>
    <submittedName>
        <fullName evidence="5">LacI family DNA-binding transcriptional regulator</fullName>
    </submittedName>
</protein>
<dbReference type="InterPro" id="IPR046335">
    <property type="entry name" value="LacI/GalR-like_sensor"/>
</dbReference>
<dbReference type="Pfam" id="PF13377">
    <property type="entry name" value="Peripla_BP_3"/>
    <property type="match status" value="1"/>
</dbReference>
<dbReference type="PROSITE" id="PS00894">
    <property type="entry name" value="HTH_DEOR_1"/>
    <property type="match status" value="1"/>
</dbReference>
<dbReference type="PANTHER" id="PTHR30146:SF155">
    <property type="entry name" value="ALANINE RACEMASE"/>
    <property type="match status" value="1"/>
</dbReference>
<dbReference type="Proteomes" id="UP000675781">
    <property type="component" value="Unassembled WGS sequence"/>
</dbReference>